<organism evidence="1 2">
    <name type="scientific">Amycolatopsis endophytica</name>
    <dbReference type="NCBI Taxonomy" id="860233"/>
    <lineage>
        <taxon>Bacteria</taxon>
        <taxon>Bacillati</taxon>
        <taxon>Actinomycetota</taxon>
        <taxon>Actinomycetes</taxon>
        <taxon>Pseudonocardiales</taxon>
        <taxon>Pseudonocardiaceae</taxon>
        <taxon>Amycolatopsis</taxon>
    </lineage>
</organism>
<evidence type="ECO:0000313" key="2">
    <source>
        <dbReference type="Proteomes" id="UP000549616"/>
    </source>
</evidence>
<sequence length="87" mass="9613">MSARITIGTTPARLKTLAIRRFETTTGRRWREATETQKRTWLADTEPVVRAEEGIATDAVWRGGAWQPAGQADLFSLAGPDETEVPS</sequence>
<comment type="caution">
    <text evidence="1">The sequence shown here is derived from an EMBL/GenBank/DDBJ whole genome shotgun (WGS) entry which is preliminary data.</text>
</comment>
<accession>A0A853AZE8</accession>
<dbReference type="Proteomes" id="UP000549616">
    <property type="component" value="Unassembled WGS sequence"/>
</dbReference>
<dbReference type="RefSeq" id="WP_179772202.1">
    <property type="nucleotide sequence ID" value="NZ_JACCFK010000001.1"/>
</dbReference>
<protein>
    <submittedName>
        <fullName evidence="1">Uncharacterized protein</fullName>
    </submittedName>
</protein>
<reference evidence="1 2" key="1">
    <citation type="submission" date="2020-07" db="EMBL/GenBank/DDBJ databases">
        <title>Sequencing the genomes of 1000 actinobacteria strains.</title>
        <authorList>
            <person name="Klenk H.-P."/>
        </authorList>
    </citation>
    <scope>NUCLEOTIDE SEQUENCE [LARGE SCALE GENOMIC DNA]</scope>
    <source>
        <strain evidence="1 2">DSM 104006</strain>
    </source>
</reference>
<name>A0A853AZE8_9PSEU</name>
<evidence type="ECO:0000313" key="1">
    <source>
        <dbReference type="EMBL" id="NYI87876.1"/>
    </source>
</evidence>
<proteinExistence type="predicted"/>
<dbReference type="EMBL" id="JACCFK010000001">
    <property type="protein sequence ID" value="NYI87876.1"/>
    <property type="molecule type" value="Genomic_DNA"/>
</dbReference>
<keyword evidence="2" id="KW-1185">Reference proteome</keyword>
<gene>
    <name evidence="1" type="ORF">HNR02_001199</name>
</gene>
<dbReference type="AlphaFoldDB" id="A0A853AZE8"/>